<evidence type="ECO:0000256" key="1">
    <source>
        <dbReference type="ARBA" id="ARBA00022490"/>
    </source>
</evidence>
<dbReference type="Pfam" id="PF02634">
    <property type="entry name" value="FdhD-NarQ"/>
    <property type="match status" value="1"/>
</dbReference>
<dbReference type="PIRSF" id="PIRSF015626">
    <property type="entry name" value="FdhD"/>
    <property type="match status" value="1"/>
</dbReference>
<dbReference type="STRING" id="1120918.SAMN05216249_102185"/>
<dbReference type="GO" id="GO:0006777">
    <property type="term" value="P:Mo-molybdopterin cofactor biosynthetic process"/>
    <property type="evidence" value="ECO:0007669"/>
    <property type="project" value="UniProtKB-KW"/>
</dbReference>
<evidence type="ECO:0000313" key="4">
    <source>
        <dbReference type="Proteomes" id="UP000198838"/>
    </source>
</evidence>
<dbReference type="PANTHER" id="PTHR30592">
    <property type="entry name" value="FORMATE DEHYDROGENASE"/>
    <property type="match status" value="1"/>
</dbReference>
<dbReference type="OrthoDB" id="9782042at2"/>
<keyword evidence="1" id="KW-0963">Cytoplasm</keyword>
<dbReference type="RefSeq" id="WP_092870272.1">
    <property type="nucleotide sequence ID" value="NZ_FOJY01000002.1"/>
</dbReference>
<sequence length="232" mass="26682">MSGRYEKVEYINVRREGETSSESGNFLVEHEMDIIINDKVTKHVYCSKKELKELVIGNLYTNGYVYNLKQIKNISFSDKDTKAIVTIDEKTDITKEIPLRKLFPIDWKKEWVFKMADLLDAEQPLYKKTKGAHSCFAFKGERLLFVCEDVGRHNAIDKAVGKVLLEGYNLRLCSFYTSGRVPHDMVTKMIYAGVPMFVSKGVPTTKAIELAKEYNLTLICQARRDGFKIFNI</sequence>
<dbReference type="Proteomes" id="UP000198838">
    <property type="component" value="Unassembled WGS sequence"/>
</dbReference>
<accession>A0A1I0VTC5</accession>
<dbReference type="SUPFAM" id="SSF53927">
    <property type="entry name" value="Cytidine deaminase-like"/>
    <property type="match status" value="1"/>
</dbReference>
<dbReference type="AlphaFoldDB" id="A0A1I0VTC5"/>
<dbReference type="EMBL" id="FOJY01000002">
    <property type="protein sequence ID" value="SFA79614.1"/>
    <property type="molecule type" value="Genomic_DNA"/>
</dbReference>
<dbReference type="PANTHER" id="PTHR30592:SF1">
    <property type="entry name" value="SULFUR CARRIER PROTEIN FDHD"/>
    <property type="match status" value="1"/>
</dbReference>
<dbReference type="Gene3D" id="3.40.140.10">
    <property type="entry name" value="Cytidine Deaminase, domain 2"/>
    <property type="match status" value="1"/>
</dbReference>
<name>A0A1I0VTC5_9FIRM</name>
<dbReference type="GO" id="GO:0016783">
    <property type="term" value="F:sulfurtransferase activity"/>
    <property type="evidence" value="ECO:0007669"/>
    <property type="project" value="InterPro"/>
</dbReference>
<dbReference type="InterPro" id="IPR003786">
    <property type="entry name" value="FdhD"/>
</dbReference>
<keyword evidence="4" id="KW-1185">Reference proteome</keyword>
<protein>
    <submittedName>
        <fullName evidence="3">FdhD protein</fullName>
    </submittedName>
</protein>
<gene>
    <name evidence="3" type="ORF">SAMN05216249_102185</name>
</gene>
<proteinExistence type="predicted"/>
<organism evidence="3 4">
    <name type="scientific">Acetitomaculum ruminis DSM 5522</name>
    <dbReference type="NCBI Taxonomy" id="1120918"/>
    <lineage>
        <taxon>Bacteria</taxon>
        <taxon>Bacillati</taxon>
        <taxon>Bacillota</taxon>
        <taxon>Clostridia</taxon>
        <taxon>Lachnospirales</taxon>
        <taxon>Lachnospiraceae</taxon>
        <taxon>Acetitomaculum</taxon>
    </lineage>
</organism>
<evidence type="ECO:0000256" key="2">
    <source>
        <dbReference type="ARBA" id="ARBA00023150"/>
    </source>
</evidence>
<keyword evidence="2" id="KW-0501">Molybdenum cofactor biosynthesis</keyword>
<dbReference type="InterPro" id="IPR016193">
    <property type="entry name" value="Cytidine_deaminase-like"/>
</dbReference>
<evidence type="ECO:0000313" key="3">
    <source>
        <dbReference type="EMBL" id="SFA79614.1"/>
    </source>
</evidence>
<reference evidence="3 4" key="1">
    <citation type="submission" date="2016-10" db="EMBL/GenBank/DDBJ databases">
        <authorList>
            <person name="de Groot N.N."/>
        </authorList>
    </citation>
    <scope>NUCLEOTIDE SEQUENCE [LARGE SCALE GENOMIC DNA]</scope>
    <source>
        <strain evidence="3 4">DSM 5522</strain>
    </source>
</reference>
<dbReference type="Gene3D" id="3.10.20.10">
    <property type="match status" value="1"/>
</dbReference>